<keyword evidence="3" id="KW-1185">Reference proteome</keyword>
<proteinExistence type="predicted"/>
<protein>
    <submittedName>
        <fullName evidence="2">Uncharacterized protein</fullName>
    </submittedName>
</protein>
<organism evidence="2 3">
    <name type="scientific">Kitasatospora aburaviensis</name>
    <dbReference type="NCBI Taxonomy" id="67265"/>
    <lineage>
        <taxon>Bacteria</taxon>
        <taxon>Bacillati</taxon>
        <taxon>Actinomycetota</taxon>
        <taxon>Actinomycetes</taxon>
        <taxon>Kitasatosporales</taxon>
        <taxon>Streptomycetaceae</taxon>
        <taxon>Kitasatospora</taxon>
    </lineage>
</organism>
<accession>A0ABW1F0E0</accession>
<comment type="caution">
    <text evidence="2">The sequence shown here is derived from an EMBL/GenBank/DDBJ whole genome shotgun (WGS) entry which is preliminary data.</text>
</comment>
<sequence length="241" mass="25237">MTVTPITAFSGDRSARLAELLAETSPEARRRRVEAATRPALPALAPLLPDGRLPRGTVVEVFDDRYLLGALAAGAAQDPRCYVGIIAFEDLGLAALDALGVPFSRMAVVDAPGPRWPDVVAAMAREEAFGVLLLGSTEPPGPRTHQRIAALLRESGTTLLTTTPWPGAALRLTTSEQQCIGLGDGWGQVTHRTATVHCTGRGRAGTHTRSLFLLLPGPDGTAQPLTAATDQQPAPATAITA</sequence>
<dbReference type="EMBL" id="JBHSOD010000020">
    <property type="protein sequence ID" value="MFC5886778.1"/>
    <property type="molecule type" value="Genomic_DNA"/>
</dbReference>
<feature type="region of interest" description="Disordered" evidence="1">
    <location>
        <begin position="222"/>
        <end position="241"/>
    </location>
</feature>
<dbReference type="Proteomes" id="UP001596067">
    <property type="component" value="Unassembled WGS sequence"/>
</dbReference>
<dbReference type="RefSeq" id="WP_345330687.1">
    <property type="nucleotide sequence ID" value="NZ_BAAAVH010000123.1"/>
</dbReference>
<evidence type="ECO:0000256" key="1">
    <source>
        <dbReference type="SAM" id="MobiDB-lite"/>
    </source>
</evidence>
<name>A0ABW1F0E0_9ACTN</name>
<gene>
    <name evidence="2" type="ORF">ACFP0N_17570</name>
</gene>
<evidence type="ECO:0000313" key="2">
    <source>
        <dbReference type="EMBL" id="MFC5886778.1"/>
    </source>
</evidence>
<evidence type="ECO:0000313" key="3">
    <source>
        <dbReference type="Proteomes" id="UP001596067"/>
    </source>
</evidence>
<reference evidence="3" key="1">
    <citation type="journal article" date="2019" name="Int. J. Syst. Evol. Microbiol.">
        <title>The Global Catalogue of Microorganisms (GCM) 10K type strain sequencing project: providing services to taxonomists for standard genome sequencing and annotation.</title>
        <authorList>
            <consortium name="The Broad Institute Genomics Platform"/>
            <consortium name="The Broad Institute Genome Sequencing Center for Infectious Disease"/>
            <person name="Wu L."/>
            <person name="Ma J."/>
        </authorList>
    </citation>
    <scope>NUCLEOTIDE SEQUENCE [LARGE SCALE GENOMIC DNA]</scope>
    <source>
        <strain evidence="3">CGMCC 4.1469</strain>
    </source>
</reference>